<proteinExistence type="inferred from homology"/>
<gene>
    <name evidence="8" type="ORF">AMTR_s00011p00257880</name>
</gene>
<evidence type="ECO:0000313" key="8">
    <source>
        <dbReference type="EMBL" id="ERM94757.1"/>
    </source>
</evidence>
<dbReference type="GO" id="GO:0022857">
    <property type="term" value="F:transmembrane transporter activity"/>
    <property type="evidence" value="ECO:0007669"/>
    <property type="project" value="InterPro"/>
</dbReference>
<feature type="transmembrane region" description="Helical" evidence="6">
    <location>
        <begin position="194"/>
        <end position="216"/>
    </location>
</feature>
<dbReference type="SUPFAM" id="SSF103481">
    <property type="entry name" value="Multidrug resistance efflux transporter EmrE"/>
    <property type="match status" value="2"/>
</dbReference>
<keyword evidence="5 6" id="KW-0472">Membrane</keyword>
<feature type="transmembrane region" description="Helical" evidence="6">
    <location>
        <begin position="312"/>
        <end position="332"/>
    </location>
</feature>
<dbReference type="AlphaFoldDB" id="W1NG47"/>
<dbReference type="Proteomes" id="UP000017836">
    <property type="component" value="Unassembled WGS sequence"/>
</dbReference>
<feature type="transmembrane region" description="Helical" evidence="6">
    <location>
        <begin position="228"/>
        <end position="249"/>
    </location>
</feature>
<dbReference type="EMBL" id="KI397507">
    <property type="protein sequence ID" value="ERM94757.1"/>
    <property type="molecule type" value="Genomic_DNA"/>
</dbReference>
<keyword evidence="3 6" id="KW-0812">Transmembrane</keyword>
<evidence type="ECO:0000259" key="7">
    <source>
        <dbReference type="Pfam" id="PF00892"/>
    </source>
</evidence>
<feature type="transmembrane region" description="Helical" evidence="6">
    <location>
        <begin position="69"/>
        <end position="93"/>
    </location>
</feature>
<dbReference type="KEGG" id="atr:18422667"/>
<name>W1NG47_AMBTC</name>
<evidence type="ECO:0000256" key="1">
    <source>
        <dbReference type="ARBA" id="ARBA00004141"/>
    </source>
</evidence>
<sequence>MLSENWRAHAALALVQFNYGAYHVITKLALNVGMNQVVFCVLRDLIALSLLAPAAYFREKRIRPPISRSHLVAFFFLGLTGIFGNQLLFLIGLSYTSPAYAAAVQPAIPVFTFILAVLMRTEALNLLRTEGKVKVAGTLICVFGAVLMGSFRGPAVFGNGYMDLAAESEISAKPQPEPVGWLAPSVLELGFERWHIGVLCLIGNCICMSLYLALLVPVLAKYPAALSLTAYSYLFGTILMILTGFFATNDYTDWILTRSEILAVVFAGIVASAFNYGLLTWCNKIVGATMVSLYNPLQPVTSAILSRFVLGSAIYLGSMIGGFLIIAGLYIVTWARRQERQAAVTVAYTGKDSERYMTKLSYQKGYAHVGQSSSLTRLV</sequence>
<evidence type="ECO:0000256" key="2">
    <source>
        <dbReference type="ARBA" id="ARBA00007635"/>
    </source>
</evidence>
<comment type="subcellular location">
    <subcellularLocation>
        <location evidence="1 6">Membrane</location>
        <topology evidence="1 6">Multi-pass membrane protein</topology>
    </subcellularLocation>
</comment>
<dbReference type="GO" id="GO:0005886">
    <property type="term" value="C:plasma membrane"/>
    <property type="evidence" value="ECO:0000318"/>
    <property type="project" value="GO_Central"/>
</dbReference>
<feature type="transmembrane region" description="Helical" evidence="6">
    <location>
        <begin position="99"/>
        <end position="119"/>
    </location>
</feature>
<keyword evidence="9" id="KW-1185">Reference proteome</keyword>
<keyword evidence="4 6" id="KW-1133">Transmembrane helix</keyword>
<evidence type="ECO:0000256" key="3">
    <source>
        <dbReference type="ARBA" id="ARBA00022692"/>
    </source>
</evidence>
<feature type="domain" description="EamA" evidence="7">
    <location>
        <begin position="11"/>
        <end position="148"/>
    </location>
</feature>
<evidence type="ECO:0000313" key="9">
    <source>
        <dbReference type="Proteomes" id="UP000017836"/>
    </source>
</evidence>
<organism evidence="8 9">
    <name type="scientific">Amborella trichopoda</name>
    <dbReference type="NCBI Taxonomy" id="13333"/>
    <lineage>
        <taxon>Eukaryota</taxon>
        <taxon>Viridiplantae</taxon>
        <taxon>Streptophyta</taxon>
        <taxon>Embryophyta</taxon>
        <taxon>Tracheophyta</taxon>
        <taxon>Spermatophyta</taxon>
        <taxon>Magnoliopsida</taxon>
        <taxon>Amborellales</taxon>
        <taxon>Amborellaceae</taxon>
        <taxon>Amborella</taxon>
    </lineage>
</organism>
<reference evidence="9" key="1">
    <citation type="journal article" date="2013" name="Science">
        <title>The Amborella genome and the evolution of flowering plants.</title>
        <authorList>
            <consortium name="Amborella Genome Project"/>
        </authorList>
    </citation>
    <scope>NUCLEOTIDE SEQUENCE [LARGE SCALE GENOMIC DNA]</scope>
</reference>
<dbReference type="Pfam" id="PF00892">
    <property type="entry name" value="EamA"/>
    <property type="match status" value="2"/>
</dbReference>
<feature type="transmembrane region" description="Helical" evidence="6">
    <location>
        <begin position="131"/>
        <end position="151"/>
    </location>
</feature>
<protein>
    <recommendedName>
        <fullName evidence="6">WAT1-related protein</fullName>
    </recommendedName>
</protein>
<accession>W1NG47</accession>
<dbReference type="InterPro" id="IPR030184">
    <property type="entry name" value="WAT1-related"/>
</dbReference>
<evidence type="ECO:0000256" key="6">
    <source>
        <dbReference type="RuleBase" id="RU363077"/>
    </source>
</evidence>
<feature type="domain" description="EamA" evidence="7">
    <location>
        <begin position="196"/>
        <end position="333"/>
    </location>
</feature>
<comment type="similarity">
    <text evidence="2 6">Belongs to the drug/metabolite transporter (DMT) superfamily. Plant drug/metabolite exporter (P-DME) (TC 2.A.7.4) family.</text>
</comment>
<dbReference type="Gramene" id="ERM94757">
    <property type="protein sequence ID" value="ERM94757"/>
    <property type="gene ID" value="AMTR_s00011p00257880"/>
</dbReference>
<dbReference type="OrthoDB" id="1728340at2759"/>
<feature type="transmembrane region" description="Helical" evidence="6">
    <location>
        <begin position="261"/>
        <end position="278"/>
    </location>
</feature>
<dbReference type="HOGENOM" id="CLU_025359_1_2_1"/>
<evidence type="ECO:0000256" key="4">
    <source>
        <dbReference type="ARBA" id="ARBA00022989"/>
    </source>
</evidence>
<evidence type="ECO:0000256" key="5">
    <source>
        <dbReference type="ARBA" id="ARBA00023136"/>
    </source>
</evidence>
<dbReference type="InterPro" id="IPR037185">
    <property type="entry name" value="EmrE-like"/>
</dbReference>
<dbReference type="InterPro" id="IPR000620">
    <property type="entry name" value="EamA_dom"/>
</dbReference>
<dbReference type="eggNOG" id="ENOG502QUHA">
    <property type="taxonomic scope" value="Eukaryota"/>
</dbReference>
<dbReference type="OMA" id="MVGVQFI"/>
<dbReference type="PANTHER" id="PTHR31218">
    <property type="entry name" value="WAT1-RELATED PROTEIN"/>
    <property type="match status" value="1"/>
</dbReference>
<feature type="transmembrane region" description="Helical" evidence="6">
    <location>
        <begin position="285"/>
        <end position="306"/>
    </location>
</feature>